<comment type="caution">
    <text evidence="6">The sequence shown here is derived from an EMBL/GenBank/DDBJ whole genome shotgun (WGS) entry which is preliminary data.</text>
</comment>
<protein>
    <submittedName>
        <fullName evidence="6">TetR/AcrR family transcriptional regulator</fullName>
    </submittedName>
</protein>
<dbReference type="InterPro" id="IPR009057">
    <property type="entry name" value="Homeodomain-like_sf"/>
</dbReference>
<evidence type="ECO:0000256" key="1">
    <source>
        <dbReference type="ARBA" id="ARBA00023015"/>
    </source>
</evidence>
<dbReference type="Proteomes" id="UP001500383">
    <property type="component" value="Unassembled WGS sequence"/>
</dbReference>
<dbReference type="SUPFAM" id="SSF46689">
    <property type="entry name" value="Homeodomain-like"/>
    <property type="match status" value="1"/>
</dbReference>
<gene>
    <name evidence="6" type="ORF">GCM10009831_13450</name>
</gene>
<organism evidence="6 7">
    <name type="scientific">Dietzia cercidiphylli</name>
    <dbReference type="NCBI Taxonomy" id="498199"/>
    <lineage>
        <taxon>Bacteria</taxon>
        <taxon>Bacillati</taxon>
        <taxon>Actinomycetota</taxon>
        <taxon>Actinomycetes</taxon>
        <taxon>Mycobacteriales</taxon>
        <taxon>Dietziaceae</taxon>
        <taxon>Dietzia</taxon>
    </lineage>
</organism>
<evidence type="ECO:0000259" key="5">
    <source>
        <dbReference type="PROSITE" id="PS50977"/>
    </source>
</evidence>
<keyword evidence="2 4" id="KW-0238">DNA-binding</keyword>
<dbReference type="RefSeq" id="WP_182658009.1">
    <property type="nucleotide sequence ID" value="NZ_BAAAQG010000007.1"/>
</dbReference>
<proteinExistence type="predicted"/>
<dbReference type="EMBL" id="BAAAQG010000007">
    <property type="protein sequence ID" value="GAA1705114.1"/>
    <property type="molecule type" value="Genomic_DNA"/>
</dbReference>
<dbReference type="Pfam" id="PF00440">
    <property type="entry name" value="TetR_N"/>
    <property type="match status" value="1"/>
</dbReference>
<evidence type="ECO:0000256" key="4">
    <source>
        <dbReference type="PROSITE-ProRule" id="PRU00335"/>
    </source>
</evidence>
<sequence length="199" mass="21589">MARHGWGGRPPADEEEARQRIIDATAGLIDRHGVAKTTLSDVAAELGVTRQTVYRHLGSIGEIVSVVAARGAEDFVDRMVSHLEGSRTPAEAVVEGILFCLRTVPSDPRLNLLLQLGDTATFSRAATSPMMLDYGSAMLRRFPVEWADAGVSDADLDGLAEMIMRLLISLLDSSTDVPRPEDEVRALLDRWLVPALTPS</sequence>
<dbReference type="Gene3D" id="1.10.357.10">
    <property type="entry name" value="Tetracycline Repressor, domain 2"/>
    <property type="match status" value="1"/>
</dbReference>
<evidence type="ECO:0000313" key="7">
    <source>
        <dbReference type="Proteomes" id="UP001500383"/>
    </source>
</evidence>
<dbReference type="InterPro" id="IPR001647">
    <property type="entry name" value="HTH_TetR"/>
</dbReference>
<evidence type="ECO:0000256" key="3">
    <source>
        <dbReference type="ARBA" id="ARBA00023163"/>
    </source>
</evidence>
<dbReference type="PANTHER" id="PTHR30055">
    <property type="entry name" value="HTH-TYPE TRANSCRIPTIONAL REGULATOR RUTR"/>
    <property type="match status" value="1"/>
</dbReference>
<evidence type="ECO:0000313" key="6">
    <source>
        <dbReference type="EMBL" id="GAA1705114.1"/>
    </source>
</evidence>
<name>A0ABP4UGB8_9ACTN</name>
<accession>A0ABP4UGB8</accession>
<dbReference type="PROSITE" id="PS50977">
    <property type="entry name" value="HTH_TETR_2"/>
    <property type="match status" value="1"/>
</dbReference>
<dbReference type="InterPro" id="IPR050109">
    <property type="entry name" value="HTH-type_TetR-like_transc_reg"/>
</dbReference>
<keyword evidence="1" id="KW-0805">Transcription regulation</keyword>
<evidence type="ECO:0000256" key="2">
    <source>
        <dbReference type="ARBA" id="ARBA00023125"/>
    </source>
</evidence>
<feature type="DNA-binding region" description="H-T-H motif" evidence="4">
    <location>
        <begin position="38"/>
        <end position="57"/>
    </location>
</feature>
<keyword evidence="3" id="KW-0804">Transcription</keyword>
<keyword evidence="7" id="KW-1185">Reference proteome</keyword>
<dbReference type="PANTHER" id="PTHR30055:SF234">
    <property type="entry name" value="HTH-TYPE TRANSCRIPTIONAL REGULATOR BETI"/>
    <property type="match status" value="1"/>
</dbReference>
<reference evidence="7" key="1">
    <citation type="journal article" date="2019" name="Int. J. Syst. Evol. Microbiol.">
        <title>The Global Catalogue of Microorganisms (GCM) 10K type strain sequencing project: providing services to taxonomists for standard genome sequencing and annotation.</title>
        <authorList>
            <consortium name="The Broad Institute Genomics Platform"/>
            <consortium name="The Broad Institute Genome Sequencing Center for Infectious Disease"/>
            <person name="Wu L."/>
            <person name="Ma J."/>
        </authorList>
    </citation>
    <scope>NUCLEOTIDE SEQUENCE [LARGE SCALE GENOMIC DNA]</scope>
    <source>
        <strain evidence="7">JCM 16002</strain>
    </source>
</reference>
<feature type="domain" description="HTH tetR-type" evidence="5">
    <location>
        <begin position="15"/>
        <end position="75"/>
    </location>
</feature>